<dbReference type="AlphaFoldDB" id="A0A0D9V3I4"/>
<reference evidence="2 3" key="1">
    <citation type="submission" date="2012-08" db="EMBL/GenBank/DDBJ databases">
        <title>Oryza genome evolution.</title>
        <authorList>
            <person name="Wing R.A."/>
        </authorList>
    </citation>
    <scope>NUCLEOTIDE SEQUENCE</scope>
</reference>
<keyword evidence="3" id="KW-1185">Reference proteome</keyword>
<name>A0A0D9V3I4_9ORYZ</name>
<reference evidence="2" key="3">
    <citation type="submission" date="2015-04" db="UniProtKB">
        <authorList>
            <consortium name="EnsemblPlants"/>
        </authorList>
    </citation>
    <scope>IDENTIFICATION</scope>
</reference>
<protein>
    <recommendedName>
        <fullName evidence="4">Secreted protein</fullName>
    </recommendedName>
</protein>
<feature type="signal peptide" evidence="1">
    <location>
        <begin position="1"/>
        <end position="18"/>
    </location>
</feature>
<sequence>MVVAGVSLTMTVAAPVWCQRTRCCRCTSDTCIGRTLLGVPNLNSSSCSCSAIADSRRRSPAWPISTNRLGNAAGNLNQSS</sequence>
<dbReference type="EnsemblPlants" id="LPERR01G21040.1">
    <property type="protein sequence ID" value="LPERR01G21040.1"/>
    <property type="gene ID" value="LPERR01G21040"/>
</dbReference>
<dbReference type="Proteomes" id="UP000032180">
    <property type="component" value="Chromosome 1"/>
</dbReference>
<evidence type="ECO:0000313" key="3">
    <source>
        <dbReference type="Proteomes" id="UP000032180"/>
    </source>
</evidence>
<organism evidence="2 3">
    <name type="scientific">Leersia perrieri</name>
    <dbReference type="NCBI Taxonomy" id="77586"/>
    <lineage>
        <taxon>Eukaryota</taxon>
        <taxon>Viridiplantae</taxon>
        <taxon>Streptophyta</taxon>
        <taxon>Embryophyta</taxon>
        <taxon>Tracheophyta</taxon>
        <taxon>Spermatophyta</taxon>
        <taxon>Magnoliopsida</taxon>
        <taxon>Liliopsida</taxon>
        <taxon>Poales</taxon>
        <taxon>Poaceae</taxon>
        <taxon>BOP clade</taxon>
        <taxon>Oryzoideae</taxon>
        <taxon>Oryzeae</taxon>
        <taxon>Oryzinae</taxon>
        <taxon>Leersia</taxon>
    </lineage>
</organism>
<proteinExistence type="predicted"/>
<accession>A0A0D9V3I4</accession>
<keyword evidence="1" id="KW-0732">Signal</keyword>
<feature type="chain" id="PRO_5002347177" description="Secreted protein" evidence="1">
    <location>
        <begin position="19"/>
        <end position="80"/>
    </location>
</feature>
<evidence type="ECO:0008006" key="4">
    <source>
        <dbReference type="Google" id="ProtNLM"/>
    </source>
</evidence>
<dbReference type="Gramene" id="LPERR01G21040.1">
    <property type="protein sequence ID" value="LPERR01G21040.1"/>
    <property type="gene ID" value="LPERR01G21040"/>
</dbReference>
<evidence type="ECO:0000313" key="2">
    <source>
        <dbReference type="EnsemblPlants" id="LPERR01G21040.1"/>
    </source>
</evidence>
<evidence type="ECO:0000256" key="1">
    <source>
        <dbReference type="SAM" id="SignalP"/>
    </source>
</evidence>
<reference evidence="3" key="2">
    <citation type="submission" date="2013-12" db="EMBL/GenBank/DDBJ databases">
        <authorList>
            <person name="Yu Y."/>
            <person name="Lee S."/>
            <person name="de Baynast K."/>
            <person name="Wissotski M."/>
            <person name="Liu L."/>
            <person name="Talag J."/>
            <person name="Goicoechea J."/>
            <person name="Angelova A."/>
            <person name="Jetty R."/>
            <person name="Kudrna D."/>
            <person name="Golser W."/>
            <person name="Rivera L."/>
            <person name="Zhang J."/>
            <person name="Wing R."/>
        </authorList>
    </citation>
    <scope>NUCLEOTIDE SEQUENCE</scope>
</reference>
<dbReference type="HOGENOM" id="CLU_2593207_0_0_1"/>